<dbReference type="PANTHER" id="PTHR10443:SF12">
    <property type="entry name" value="DIPEPTIDASE"/>
    <property type="match status" value="1"/>
</dbReference>
<dbReference type="InterPro" id="IPR008257">
    <property type="entry name" value="Pept_M19"/>
</dbReference>
<proteinExistence type="predicted"/>
<dbReference type="SUPFAM" id="SSF51556">
    <property type="entry name" value="Metallo-dependent hydrolases"/>
    <property type="match status" value="1"/>
</dbReference>
<dbReference type="OrthoDB" id="9804920at2"/>
<dbReference type="Proteomes" id="UP000430345">
    <property type="component" value="Unassembled WGS sequence"/>
</dbReference>
<dbReference type="CDD" id="cd01301">
    <property type="entry name" value="rDP_like"/>
    <property type="match status" value="1"/>
</dbReference>
<dbReference type="GO" id="GO:0070573">
    <property type="term" value="F:metallodipeptidase activity"/>
    <property type="evidence" value="ECO:0007669"/>
    <property type="project" value="InterPro"/>
</dbReference>
<accession>A0A6I1MHG7</accession>
<dbReference type="Pfam" id="PF01244">
    <property type="entry name" value="Peptidase_M19"/>
    <property type="match status" value="1"/>
</dbReference>
<sequence>MDFIDFHCDTASLLLELKDKTLKKNDLKVDIEKLKEGNALAQFFALFIETEKDKSKYDKCDKMLNNFKKELMLNSSDIVLCRNYEDYLKAKNNNKIGAFITIEEGEAIEGDINKLRKFKSEGISLMTLTWNFENKIAYPNYEYKFKDAGLKEFGIEVVEEMNNLGMIIDTSHLSDGGFWDVIKYSKYPIVASHSNSRYVCNHSRNLTDAMVKALSNNGGVTGINFCSDFLGESEVSKISDMVKHIKHIKHIGGVDCIALGSDFDGIDNEVEIKDASKMEFLANALQKQRFTLDEIEKIFYKNIERVIREVLK</sequence>
<dbReference type="GO" id="GO:0006508">
    <property type="term" value="P:proteolysis"/>
    <property type="evidence" value="ECO:0007669"/>
    <property type="project" value="InterPro"/>
</dbReference>
<organism evidence="1 2">
    <name type="scientific">Clostridium tarantellae</name>
    <dbReference type="NCBI Taxonomy" id="39493"/>
    <lineage>
        <taxon>Bacteria</taxon>
        <taxon>Bacillati</taxon>
        <taxon>Bacillota</taxon>
        <taxon>Clostridia</taxon>
        <taxon>Eubacteriales</taxon>
        <taxon>Clostridiaceae</taxon>
        <taxon>Clostridium</taxon>
    </lineage>
</organism>
<dbReference type="EMBL" id="WHJC01000031">
    <property type="protein sequence ID" value="MPQ42976.1"/>
    <property type="molecule type" value="Genomic_DNA"/>
</dbReference>
<dbReference type="RefSeq" id="WP_152888081.1">
    <property type="nucleotide sequence ID" value="NZ_WHJC01000031.1"/>
</dbReference>
<dbReference type="AlphaFoldDB" id="A0A6I1MHG7"/>
<gene>
    <name evidence="1" type="ORF">GBZ86_04290</name>
</gene>
<dbReference type="Gene3D" id="3.20.20.140">
    <property type="entry name" value="Metal-dependent hydrolases"/>
    <property type="match status" value="1"/>
</dbReference>
<dbReference type="InterPro" id="IPR032466">
    <property type="entry name" value="Metal_Hydrolase"/>
</dbReference>
<evidence type="ECO:0000313" key="1">
    <source>
        <dbReference type="EMBL" id="MPQ42976.1"/>
    </source>
</evidence>
<evidence type="ECO:0000313" key="2">
    <source>
        <dbReference type="Proteomes" id="UP000430345"/>
    </source>
</evidence>
<name>A0A6I1MHG7_9CLOT</name>
<dbReference type="PANTHER" id="PTHR10443">
    <property type="entry name" value="MICROSOMAL DIPEPTIDASE"/>
    <property type="match status" value="1"/>
</dbReference>
<protein>
    <submittedName>
        <fullName evidence="1">Membrane dipeptidase</fullName>
    </submittedName>
</protein>
<keyword evidence="2" id="KW-1185">Reference proteome</keyword>
<comment type="caution">
    <text evidence="1">The sequence shown here is derived from an EMBL/GenBank/DDBJ whole genome shotgun (WGS) entry which is preliminary data.</text>
</comment>
<reference evidence="1 2" key="1">
    <citation type="submission" date="2019-10" db="EMBL/GenBank/DDBJ databases">
        <title>The Genome Sequence of Clostridium tarantellae Isolated from Fish Brain.</title>
        <authorList>
            <person name="Bano L."/>
            <person name="Kiel M."/>
            <person name="Sales G."/>
            <person name="Doxey A.C."/>
            <person name="Mansfield M.J."/>
            <person name="Schiavone M."/>
            <person name="Rossetto O."/>
            <person name="Pirazzini M."/>
            <person name="Dobrindt U."/>
            <person name="Montecucco C."/>
        </authorList>
    </citation>
    <scope>NUCLEOTIDE SEQUENCE [LARGE SCALE GENOMIC DNA]</scope>
    <source>
        <strain evidence="1 2">DSM 3997</strain>
    </source>
</reference>
<dbReference type="PROSITE" id="PS51365">
    <property type="entry name" value="RENAL_DIPEPTIDASE_2"/>
    <property type="match status" value="1"/>
</dbReference>